<evidence type="ECO:0000313" key="3">
    <source>
        <dbReference type="Proteomes" id="UP000195139"/>
    </source>
</evidence>
<sequence>MAKEKKTKEVTKKDAVDAQVFIQRKLQVLNKKSGGRYERDATRVVQNNQ</sequence>
<dbReference type="EMBL" id="NGLE02000001">
    <property type="protein sequence ID" value="MEI5994017.1"/>
    <property type="molecule type" value="Genomic_DNA"/>
</dbReference>
<dbReference type="EMBL" id="NGLE01000002">
    <property type="protein sequence ID" value="OTO08494.1"/>
    <property type="molecule type" value="Genomic_DNA"/>
</dbReference>
<evidence type="ECO:0000313" key="2">
    <source>
        <dbReference type="EMBL" id="OTO08494.1"/>
    </source>
</evidence>
<dbReference type="Proteomes" id="UP000195139">
    <property type="component" value="Unassembled WGS sequence"/>
</dbReference>
<dbReference type="RefSeq" id="WP_179190407.1">
    <property type="nucleotide sequence ID" value="NZ_NGLE02000001.1"/>
</dbReference>
<protein>
    <submittedName>
        <fullName evidence="2">Uncharacterized protein</fullName>
    </submittedName>
</protein>
<dbReference type="AlphaFoldDB" id="A0A242CE08"/>
<dbReference type="STRING" id="1834181.A5880_001494"/>
<gene>
    <name evidence="2" type="ORF">A5880_001494</name>
    <name evidence="1" type="ORF">A5880_001575</name>
</gene>
<proteinExistence type="predicted"/>
<comment type="caution">
    <text evidence="2">The sequence shown here is derived from an EMBL/GenBank/DDBJ whole genome shotgun (WGS) entry which is preliminary data.</text>
</comment>
<organism evidence="2">
    <name type="scientific">Candidatus Enterococcus mansonii</name>
    <dbReference type="NCBI Taxonomy" id="1834181"/>
    <lineage>
        <taxon>Bacteria</taxon>
        <taxon>Bacillati</taxon>
        <taxon>Bacillota</taxon>
        <taxon>Bacilli</taxon>
        <taxon>Lactobacillales</taxon>
        <taxon>Enterococcaceae</taxon>
        <taxon>Enterococcus</taxon>
    </lineage>
</organism>
<reference evidence="2" key="1">
    <citation type="submission" date="2017-05" db="EMBL/GenBank/DDBJ databases">
        <title>The Genome Sequence of Enterococcus sp. 4G2_DIV0659.</title>
        <authorList>
            <consortium name="The Broad Institute Genomics Platform"/>
            <consortium name="The Broad Institute Genomic Center for Infectious Diseases"/>
            <person name="Earl A."/>
            <person name="Manson A."/>
            <person name="Schwartman J."/>
            <person name="Gilmore M."/>
            <person name="Abouelleil A."/>
            <person name="Cao P."/>
            <person name="Chapman S."/>
            <person name="Cusick C."/>
            <person name="Shea T."/>
            <person name="Young S."/>
            <person name="Neafsey D."/>
            <person name="Nusbaum C."/>
            <person name="Birren B."/>
        </authorList>
    </citation>
    <scope>NUCLEOTIDE SEQUENCE [LARGE SCALE GENOMIC DNA]</scope>
    <source>
        <strain evidence="2">4G2_DIV0659</strain>
    </source>
</reference>
<accession>A0A242CE08</accession>
<evidence type="ECO:0000313" key="1">
    <source>
        <dbReference type="EMBL" id="MEI5994017.1"/>
    </source>
</evidence>
<keyword evidence="3" id="KW-1185">Reference proteome</keyword>
<reference evidence="1 3" key="2">
    <citation type="submission" date="2018-07" db="EMBL/GenBank/DDBJ databases">
        <title>The Genome Sequence of Enterococcus sp. DIV0659b.</title>
        <authorList>
            <consortium name="The Broad Institute Genomics Platform"/>
            <consortium name="The Broad Institute Genomic Center for Infectious Diseases"/>
            <person name="Earl A."/>
            <person name="Manson A."/>
            <person name="Schwartman J."/>
            <person name="Gilmore M."/>
            <person name="Abouelleil A."/>
            <person name="Cao P."/>
            <person name="Chapman S."/>
            <person name="Cusick C."/>
            <person name="Shea T."/>
            <person name="Young S."/>
            <person name="Neafsey D."/>
            <person name="Nusbaum C."/>
            <person name="Birren B."/>
        </authorList>
    </citation>
    <scope>NUCLEOTIDE SEQUENCE [LARGE SCALE GENOMIC DNA]</scope>
    <source>
        <strain evidence="1 3">4G2_DIV0659</strain>
    </source>
</reference>
<name>A0A242CE08_9ENTE</name>